<dbReference type="GO" id="GO:0000009">
    <property type="term" value="F:alpha-1,6-mannosyltransferase activity"/>
    <property type="evidence" value="ECO:0007669"/>
    <property type="project" value="TreeGrafter"/>
</dbReference>
<evidence type="ECO:0000313" key="4">
    <source>
        <dbReference type="RefSeq" id="XP_022286486.1"/>
    </source>
</evidence>
<dbReference type="Gene3D" id="3.90.550.10">
    <property type="entry name" value="Spore Coat Polysaccharide Biosynthesis Protein SpsA, Chain A"/>
    <property type="match status" value="1"/>
</dbReference>
<reference evidence="4" key="1">
    <citation type="submission" date="2025-08" db="UniProtKB">
        <authorList>
            <consortium name="RefSeq"/>
        </authorList>
    </citation>
    <scope>IDENTIFICATION</scope>
    <source>
        <tissue evidence="4">Whole sample</tissue>
    </source>
</reference>
<name>A0A8B8A4S6_CRAVI</name>
<dbReference type="GO" id="GO:0000136">
    <property type="term" value="C:mannan polymerase complex"/>
    <property type="evidence" value="ECO:0007669"/>
    <property type="project" value="TreeGrafter"/>
</dbReference>
<dbReference type="SUPFAM" id="SSF53448">
    <property type="entry name" value="Nucleotide-diphospho-sugar transferases"/>
    <property type="match status" value="1"/>
</dbReference>
<evidence type="ECO:0000256" key="1">
    <source>
        <dbReference type="ARBA" id="ARBA00037964"/>
    </source>
</evidence>
<dbReference type="PANTHER" id="PTHR43083">
    <property type="entry name" value="MANNAN POLYMERASE II"/>
    <property type="match status" value="1"/>
</dbReference>
<dbReference type="PANTHER" id="PTHR43083:SF6">
    <property type="entry name" value="MANNAN POLYMERASE COMPLEXES SUBUNIT MNN9"/>
    <property type="match status" value="1"/>
</dbReference>
<dbReference type="CDD" id="cd00761">
    <property type="entry name" value="Glyco_tranf_GTA_type"/>
    <property type="match status" value="1"/>
</dbReference>
<dbReference type="AlphaFoldDB" id="A0A8B8A4S6"/>
<dbReference type="GO" id="GO:0006487">
    <property type="term" value="P:protein N-linked glycosylation"/>
    <property type="evidence" value="ECO:0007669"/>
    <property type="project" value="TreeGrafter"/>
</dbReference>
<protein>
    <submittedName>
        <fullName evidence="4">Mannan polymerase complex subunit mnn9-like</fullName>
    </submittedName>
</protein>
<gene>
    <name evidence="4" type="primary">LOC111099485</name>
</gene>
<sequence length="366" mass="42110">MPLSRSTRKRRMLTVFMLMISCSLFSLKTYRYLTTGPNNRSTAMVPDKTVQCEYHQTEALMNNASHLELPPVPKYSLRNDRVEPLSLEVTRFFTRLTRSVCRDFLVLIISPIHNSEGDLENYVKLIYSLDYPRHQLSLAFGEDNSHDGTLVKARSVVEKLKTMGLRRAEVFHFNFSDDWDSDSWMKEHAYSNQLKRRSHLARARNLLLKSALKDEEYVLWIDSDIKSIPPDLIQQMVYVRGDVVTASCLVADNGGGGRIYDKNSWRETELSRKRQESLPLDELVVEGYFPSVRQYLPHLRGEGRRCVPVDGVGGCALMIKAECHRKGLIFPETLFERHIETEGLAKMAKHMGYSVYGLPFVNVFHS</sequence>
<feature type="transmembrane region" description="Helical" evidence="2">
    <location>
        <begin position="12"/>
        <end position="33"/>
    </location>
</feature>
<dbReference type="OrthoDB" id="2405412at2759"/>
<dbReference type="PROSITE" id="PS51257">
    <property type="entry name" value="PROKAR_LIPOPROTEIN"/>
    <property type="match status" value="1"/>
</dbReference>
<keyword evidence="2" id="KW-0472">Membrane</keyword>
<keyword evidence="2" id="KW-1133">Transmembrane helix</keyword>
<organism evidence="3 4">
    <name type="scientific">Crassostrea virginica</name>
    <name type="common">Eastern oyster</name>
    <dbReference type="NCBI Taxonomy" id="6565"/>
    <lineage>
        <taxon>Eukaryota</taxon>
        <taxon>Metazoa</taxon>
        <taxon>Spiralia</taxon>
        <taxon>Lophotrochozoa</taxon>
        <taxon>Mollusca</taxon>
        <taxon>Bivalvia</taxon>
        <taxon>Autobranchia</taxon>
        <taxon>Pteriomorphia</taxon>
        <taxon>Ostreida</taxon>
        <taxon>Ostreoidea</taxon>
        <taxon>Ostreidae</taxon>
        <taxon>Crassostrea</taxon>
    </lineage>
</organism>
<dbReference type="InterPro" id="IPR052086">
    <property type="entry name" value="Mannan_Polymerase_Subunit"/>
</dbReference>
<dbReference type="GO" id="GO:0000032">
    <property type="term" value="P:cell wall mannoprotein biosynthetic process"/>
    <property type="evidence" value="ECO:0007669"/>
    <property type="project" value="TreeGrafter"/>
</dbReference>
<dbReference type="GeneID" id="111099485"/>
<dbReference type="RefSeq" id="XP_022286486.1">
    <property type="nucleotide sequence ID" value="XM_022430778.1"/>
</dbReference>
<dbReference type="Proteomes" id="UP000694844">
    <property type="component" value="Chromosome 6"/>
</dbReference>
<dbReference type="KEGG" id="cvn:111099485"/>
<keyword evidence="3" id="KW-1185">Reference proteome</keyword>
<evidence type="ECO:0000256" key="2">
    <source>
        <dbReference type="SAM" id="Phobius"/>
    </source>
</evidence>
<proteinExistence type="inferred from homology"/>
<keyword evidence="2" id="KW-0812">Transmembrane</keyword>
<evidence type="ECO:0000313" key="3">
    <source>
        <dbReference type="Proteomes" id="UP000694844"/>
    </source>
</evidence>
<accession>A0A8B8A4S6</accession>
<dbReference type="Pfam" id="PF03452">
    <property type="entry name" value="Anp1"/>
    <property type="match status" value="1"/>
</dbReference>
<comment type="similarity">
    <text evidence="1">Belongs to the ANP1/MMN9/VAN1 family.</text>
</comment>
<dbReference type="InterPro" id="IPR029044">
    <property type="entry name" value="Nucleotide-diphossugar_trans"/>
</dbReference>